<reference evidence="7 8" key="1">
    <citation type="journal article" date="2012" name="J. Bacteriol.">
        <title>Complete Genome Sequence of Leptospirillum ferrooxidans Strain C2-3, Isolated from a Fresh Volcanic Ash Deposit on the Island of Miyake, Japan.</title>
        <authorList>
            <person name="Fujimura R."/>
            <person name="Sato Y."/>
            <person name="Nishizawa T."/>
            <person name="Oshima K."/>
            <person name="Kim S.-W."/>
            <person name="Hattori M."/>
            <person name="Kamijo T."/>
            <person name="Ohta H."/>
        </authorList>
    </citation>
    <scope>NUCLEOTIDE SEQUENCE [LARGE SCALE GENOMIC DNA]</scope>
    <source>
        <strain evidence="7 8">C2-3</strain>
    </source>
</reference>
<dbReference type="Gene3D" id="3.40.50.300">
    <property type="entry name" value="P-loop containing nucleotide triphosphate hydrolases"/>
    <property type="match status" value="1"/>
</dbReference>
<dbReference type="GO" id="GO:0005524">
    <property type="term" value="F:ATP binding"/>
    <property type="evidence" value="ECO:0007669"/>
    <property type="project" value="UniProtKB-KW"/>
</dbReference>
<dbReference type="PATRIC" id="fig|1162668.3.peg.11"/>
<dbReference type="InterPro" id="IPR049730">
    <property type="entry name" value="SNF2/RAD54-like_C"/>
</dbReference>
<dbReference type="PROSITE" id="PS51194">
    <property type="entry name" value="HELICASE_CTER"/>
    <property type="match status" value="1"/>
</dbReference>
<dbReference type="InterPro" id="IPR038718">
    <property type="entry name" value="SNF2-like_sf"/>
</dbReference>
<dbReference type="CDD" id="cd18011">
    <property type="entry name" value="DEXDc_RapA"/>
    <property type="match status" value="1"/>
</dbReference>
<dbReference type="InterPro" id="IPR000330">
    <property type="entry name" value="SNF2_N"/>
</dbReference>
<dbReference type="GO" id="GO:0004386">
    <property type="term" value="F:helicase activity"/>
    <property type="evidence" value="ECO:0007669"/>
    <property type="project" value="UniProtKB-KW"/>
</dbReference>
<dbReference type="GO" id="GO:0016787">
    <property type="term" value="F:hydrolase activity"/>
    <property type="evidence" value="ECO:0007669"/>
    <property type="project" value="UniProtKB-KW"/>
</dbReference>
<dbReference type="Proteomes" id="UP000007382">
    <property type="component" value="Chromosome"/>
</dbReference>
<evidence type="ECO:0000313" key="7">
    <source>
        <dbReference type="EMBL" id="BAM05741.1"/>
    </source>
</evidence>
<dbReference type="InterPro" id="IPR057342">
    <property type="entry name" value="DEXDc_RapA"/>
</dbReference>
<evidence type="ECO:0000256" key="4">
    <source>
        <dbReference type="ARBA" id="ARBA00022840"/>
    </source>
</evidence>
<keyword evidence="1" id="KW-0547">Nucleotide-binding</keyword>
<evidence type="ECO:0000259" key="6">
    <source>
        <dbReference type="PROSITE" id="PS51194"/>
    </source>
</evidence>
<dbReference type="CDD" id="cd18793">
    <property type="entry name" value="SF2_C_SNF"/>
    <property type="match status" value="1"/>
</dbReference>
<dbReference type="Pfam" id="PF00176">
    <property type="entry name" value="SNF2-rel_dom"/>
    <property type="match status" value="1"/>
</dbReference>
<dbReference type="SMART" id="SM00490">
    <property type="entry name" value="HELICc"/>
    <property type="match status" value="1"/>
</dbReference>
<reference evidence="8" key="2">
    <citation type="submission" date="2012-03" db="EMBL/GenBank/DDBJ databases">
        <title>The complete genome sequence of the pioneer microbe on fresh volcanic deposit, Leptospirillum ferrooxidans strain C2-3.</title>
        <authorList>
            <person name="Fujimura R."/>
            <person name="Sato Y."/>
            <person name="Nishizawa T."/>
            <person name="Nanba K."/>
            <person name="Oshima K."/>
            <person name="Hattori M."/>
            <person name="Kamijo T."/>
            <person name="Ohta H."/>
        </authorList>
    </citation>
    <scope>NUCLEOTIDE SEQUENCE [LARGE SCALE GENOMIC DNA]</scope>
    <source>
        <strain evidence="8">C2-3</strain>
    </source>
</reference>
<dbReference type="InterPro" id="IPR001650">
    <property type="entry name" value="Helicase_C-like"/>
</dbReference>
<gene>
    <name evidence="7" type="ordered locus">LFE_0010</name>
</gene>
<protein>
    <submittedName>
        <fullName evidence="7">DEAD-box ATP dependent DNA helicase</fullName>
    </submittedName>
</protein>
<keyword evidence="8" id="KW-1185">Reference proteome</keyword>
<dbReference type="STRING" id="1162668.LFE_0010"/>
<dbReference type="Pfam" id="PF00271">
    <property type="entry name" value="Helicase_C"/>
    <property type="match status" value="1"/>
</dbReference>
<evidence type="ECO:0000256" key="2">
    <source>
        <dbReference type="ARBA" id="ARBA00022801"/>
    </source>
</evidence>
<keyword evidence="2" id="KW-0378">Hydrolase</keyword>
<proteinExistence type="predicted"/>
<keyword evidence="3 7" id="KW-0347">Helicase</keyword>
<evidence type="ECO:0000259" key="5">
    <source>
        <dbReference type="PROSITE" id="PS51192"/>
    </source>
</evidence>
<dbReference type="PROSITE" id="PS51192">
    <property type="entry name" value="HELICASE_ATP_BIND_1"/>
    <property type="match status" value="1"/>
</dbReference>
<dbReference type="InterPro" id="IPR014001">
    <property type="entry name" value="Helicase_ATP-bd"/>
</dbReference>
<dbReference type="AlphaFoldDB" id="I0IKE2"/>
<dbReference type="SUPFAM" id="SSF52540">
    <property type="entry name" value="P-loop containing nucleoside triphosphate hydrolases"/>
    <property type="match status" value="2"/>
</dbReference>
<name>I0IKE2_LEPFC</name>
<dbReference type="SMART" id="SM00487">
    <property type="entry name" value="DEXDc"/>
    <property type="match status" value="1"/>
</dbReference>
<organism evidence="7 8">
    <name type="scientific">Leptospirillum ferrooxidans (strain C2-3)</name>
    <dbReference type="NCBI Taxonomy" id="1162668"/>
    <lineage>
        <taxon>Bacteria</taxon>
        <taxon>Pseudomonadati</taxon>
        <taxon>Nitrospirota</taxon>
        <taxon>Nitrospiria</taxon>
        <taxon>Nitrospirales</taxon>
        <taxon>Nitrospiraceae</taxon>
        <taxon>Leptospirillum</taxon>
    </lineage>
</organism>
<sequence>MKLEEITVKAHIQGIEPDQIVTVESVTFMGSDSLNVVYRTQSNALRERMLFRSDEPRLSFAQSGCPWGFDASPDEFKLATEAIRINLAYLFDSMMAVHTSNVEPLPHQISAVYEAMLPRQPLRFVLADDPGAGKTIMAGLLISELLIRSDARRILIVAPGSLVEQWQEEMEEKFGLSFSIFTREQDGQSKVGNLFEKKDLLIARLDQLARNPDLQDKLKQTSWDLVVFDEAHKLSAHYYGREIKETDRFRLGKLLGSQTRHLLLMTGTPHNGKEEDFQLFLSLLDSDRFYGKFRDGAHKVDVTDLMRRMVKEDLLKFDGTRLFPERRASTVNYRLSDAEAALYHSVTSYVKGEFQKADQLESAEKKNTVGFALTSLQRRLASSPEAIYQSLRRRREKLSRSLEEDKLNLRGQRAATSAGLTLSIGAAQEPDEEMPSGEYEEWEDQVASQVTASRTISEKEEEIRILEGLEESARSIVRSGQDRKWDELSTLLQNTPEMKDERGRQRKLIIFTEYKDTLTYLKDRIVGLLGRPEAVVVIHGGVRREERHKVQELFRNDPDVRVLVATDAAGEGVNLQNAHLMVNYDLPWNPNRLEQRFGRIHRIGQTEVCHLWNMVASETREGDVFQRLFDKIEVERKALGGRIFDVLGEVFEERSLRDLLIDAIRYGEDPSVQARLFEKVGWCA</sequence>
<dbReference type="HOGENOM" id="CLU_009519_0_0_0"/>
<accession>I0IKE2</accession>
<feature type="domain" description="Helicase C-terminal" evidence="6">
    <location>
        <begin position="487"/>
        <end position="655"/>
    </location>
</feature>
<dbReference type="PANTHER" id="PTHR10799">
    <property type="entry name" value="SNF2/RAD54 HELICASE FAMILY"/>
    <property type="match status" value="1"/>
</dbReference>
<dbReference type="KEGG" id="lfc:LFE_0010"/>
<dbReference type="Gene3D" id="3.40.50.10810">
    <property type="entry name" value="Tandem AAA-ATPase domain"/>
    <property type="match status" value="1"/>
</dbReference>
<feature type="domain" description="Helicase ATP-binding" evidence="5">
    <location>
        <begin position="115"/>
        <end position="287"/>
    </location>
</feature>
<evidence type="ECO:0000256" key="1">
    <source>
        <dbReference type="ARBA" id="ARBA00022741"/>
    </source>
</evidence>
<evidence type="ECO:0000256" key="3">
    <source>
        <dbReference type="ARBA" id="ARBA00022806"/>
    </source>
</evidence>
<keyword evidence="4" id="KW-0067">ATP-binding</keyword>
<dbReference type="InterPro" id="IPR027417">
    <property type="entry name" value="P-loop_NTPase"/>
</dbReference>
<evidence type="ECO:0000313" key="8">
    <source>
        <dbReference type="Proteomes" id="UP000007382"/>
    </source>
</evidence>
<dbReference type="eggNOG" id="COG0553">
    <property type="taxonomic scope" value="Bacteria"/>
</dbReference>
<dbReference type="EMBL" id="AP012342">
    <property type="protein sequence ID" value="BAM05741.1"/>
    <property type="molecule type" value="Genomic_DNA"/>
</dbReference>